<accession>A0A4Y2V6E1</accession>
<name>A0A4Y2V6E1_ARAVE</name>
<sequence>MLRAPVSGNHAPHAAPKPKHKYRHTMKSWGISLAQKEYTTETTGKKSQRLINDASQNKSQQAILKSLIAAESKENLLQSHLCAPHGPSSQKSQVIS</sequence>
<evidence type="ECO:0000313" key="2">
    <source>
        <dbReference type="EMBL" id="GBO20111.1"/>
    </source>
</evidence>
<organism evidence="2 3">
    <name type="scientific">Araneus ventricosus</name>
    <name type="common">Orbweaver spider</name>
    <name type="synonym">Epeira ventricosa</name>
    <dbReference type="NCBI Taxonomy" id="182803"/>
    <lineage>
        <taxon>Eukaryota</taxon>
        <taxon>Metazoa</taxon>
        <taxon>Ecdysozoa</taxon>
        <taxon>Arthropoda</taxon>
        <taxon>Chelicerata</taxon>
        <taxon>Arachnida</taxon>
        <taxon>Araneae</taxon>
        <taxon>Araneomorphae</taxon>
        <taxon>Entelegynae</taxon>
        <taxon>Araneoidea</taxon>
        <taxon>Araneidae</taxon>
        <taxon>Araneus</taxon>
    </lineage>
</organism>
<evidence type="ECO:0000256" key="1">
    <source>
        <dbReference type="SAM" id="MobiDB-lite"/>
    </source>
</evidence>
<proteinExistence type="predicted"/>
<protein>
    <submittedName>
        <fullName evidence="2">Uncharacterized protein</fullName>
    </submittedName>
</protein>
<keyword evidence="3" id="KW-1185">Reference proteome</keyword>
<dbReference type="AlphaFoldDB" id="A0A4Y2V6E1"/>
<feature type="region of interest" description="Disordered" evidence="1">
    <location>
        <begin position="1"/>
        <end position="23"/>
    </location>
</feature>
<reference evidence="2 3" key="1">
    <citation type="journal article" date="2019" name="Sci. Rep.">
        <title>Orb-weaving spider Araneus ventricosus genome elucidates the spidroin gene catalogue.</title>
        <authorList>
            <person name="Kono N."/>
            <person name="Nakamura H."/>
            <person name="Ohtoshi R."/>
            <person name="Moran D.A.P."/>
            <person name="Shinohara A."/>
            <person name="Yoshida Y."/>
            <person name="Fujiwara M."/>
            <person name="Mori M."/>
            <person name="Tomita M."/>
            <person name="Arakawa K."/>
        </authorList>
    </citation>
    <scope>NUCLEOTIDE SEQUENCE [LARGE SCALE GENOMIC DNA]</scope>
</reference>
<dbReference type="EMBL" id="BGPR01043504">
    <property type="protein sequence ID" value="GBO20111.1"/>
    <property type="molecule type" value="Genomic_DNA"/>
</dbReference>
<comment type="caution">
    <text evidence="2">The sequence shown here is derived from an EMBL/GenBank/DDBJ whole genome shotgun (WGS) entry which is preliminary data.</text>
</comment>
<evidence type="ECO:0000313" key="3">
    <source>
        <dbReference type="Proteomes" id="UP000499080"/>
    </source>
</evidence>
<gene>
    <name evidence="2" type="ORF">AVEN_138057_1</name>
</gene>
<dbReference type="Proteomes" id="UP000499080">
    <property type="component" value="Unassembled WGS sequence"/>
</dbReference>